<gene>
    <name evidence="5" type="ORF">N7450_000993</name>
</gene>
<evidence type="ECO:0000259" key="4">
    <source>
        <dbReference type="Pfam" id="PF00135"/>
    </source>
</evidence>
<organism evidence="5 6">
    <name type="scientific">Penicillium hetheringtonii</name>
    <dbReference type="NCBI Taxonomy" id="911720"/>
    <lineage>
        <taxon>Eukaryota</taxon>
        <taxon>Fungi</taxon>
        <taxon>Dikarya</taxon>
        <taxon>Ascomycota</taxon>
        <taxon>Pezizomycotina</taxon>
        <taxon>Eurotiomycetes</taxon>
        <taxon>Eurotiomycetidae</taxon>
        <taxon>Eurotiales</taxon>
        <taxon>Aspergillaceae</taxon>
        <taxon>Penicillium</taxon>
    </lineage>
</organism>
<name>A0AAD6H298_9EURO</name>
<dbReference type="Gene3D" id="3.40.50.1820">
    <property type="entry name" value="alpha/beta hydrolase"/>
    <property type="match status" value="2"/>
</dbReference>
<dbReference type="Pfam" id="PF00135">
    <property type="entry name" value="COesterase"/>
    <property type="match status" value="2"/>
</dbReference>
<evidence type="ECO:0000256" key="2">
    <source>
        <dbReference type="ARBA" id="ARBA00022801"/>
    </source>
</evidence>
<comment type="similarity">
    <text evidence="1 3">Belongs to the type-B carboxylesterase/lipase family.</text>
</comment>
<feature type="domain" description="Carboxylesterase type B" evidence="4">
    <location>
        <begin position="366"/>
        <end position="490"/>
    </location>
</feature>
<dbReference type="PROSITE" id="PS00122">
    <property type="entry name" value="CARBOXYLESTERASE_B_1"/>
    <property type="match status" value="1"/>
</dbReference>
<dbReference type="InterPro" id="IPR029058">
    <property type="entry name" value="AB_hydrolase_fold"/>
</dbReference>
<dbReference type="InterPro" id="IPR002018">
    <property type="entry name" value="CarbesteraseB"/>
</dbReference>
<dbReference type="InterPro" id="IPR050654">
    <property type="entry name" value="AChE-related_enzymes"/>
</dbReference>
<dbReference type="SUPFAM" id="SSF53474">
    <property type="entry name" value="alpha/beta-Hydrolases"/>
    <property type="match status" value="1"/>
</dbReference>
<dbReference type="EC" id="3.1.1.-" evidence="3"/>
<dbReference type="GO" id="GO:0072330">
    <property type="term" value="P:monocarboxylic acid biosynthetic process"/>
    <property type="evidence" value="ECO:0007669"/>
    <property type="project" value="UniProtKB-ARBA"/>
</dbReference>
<keyword evidence="2 3" id="KW-0378">Hydrolase</keyword>
<dbReference type="GO" id="GO:0017000">
    <property type="term" value="P:antibiotic biosynthetic process"/>
    <property type="evidence" value="ECO:0007669"/>
    <property type="project" value="UniProtKB-ARBA"/>
</dbReference>
<accession>A0AAD6H298</accession>
<sequence>MLLELFLLMIACLAAARPSIKSETDAVKVSLPIFTVQGAVSDNSSSVRVFRGIPYAEPPIGELRFRPPVTKRPVPGIIDATKFKEICPIWNQGGASIYTEYITGNTPYTYLKQGEDCLNLNIWTPINATHDSDLTVMIWVHGGGNTGGNAAQPYKEGTFLSLNQNVIVVSLDYRLNIFGYPGRVPAFGGNNLNPGLLDIRKAVEWTYTYIKFFGGNPENMILFGQSAGGQNVDYYSYAWATDPLVKGFISESGVATLSSSEDYVGGNWTYVADHFNCTGDEDQQLQCLQSVPWEDLIELSYSYNSTLNGGKELKFGPLSDNQTVFSNYQDLRRRGQYAKGGYLTGNTENEAETLVRPYSIATGPNQTLVAAATDKLFHCPTNASATERSGNGTPQWRYYYRGVWPNQNPLPWLGAYHSSEIPQVWGTGETWGGNRLGGPNTPEEAAFSRYIQRAWAAFAKDPIHGLSKLGWPHYDGKRNTLVQLGYKNSTLPQFVDPGEVDRSCTLSGHAGS</sequence>
<reference evidence="5 6" key="1">
    <citation type="journal article" date="2023" name="IMA Fungus">
        <title>Comparative genomic study of the Penicillium genus elucidates a diverse pangenome and 15 lateral gene transfer events.</title>
        <authorList>
            <person name="Petersen C."/>
            <person name="Sorensen T."/>
            <person name="Nielsen M.R."/>
            <person name="Sondergaard T.E."/>
            <person name="Sorensen J.L."/>
            <person name="Fitzpatrick D.A."/>
            <person name="Frisvad J.C."/>
            <person name="Nielsen K.L."/>
        </authorList>
    </citation>
    <scope>NUCLEOTIDE SEQUENCE [LARGE SCALE GENOMIC DNA]</scope>
    <source>
        <strain evidence="5 6">IBT 29057</strain>
    </source>
</reference>
<feature type="chain" id="PRO_5041766730" description="Carboxylic ester hydrolase" evidence="3">
    <location>
        <begin position="17"/>
        <end position="512"/>
    </location>
</feature>
<proteinExistence type="inferred from homology"/>
<evidence type="ECO:0000313" key="6">
    <source>
        <dbReference type="Proteomes" id="UP001216150"/>
    </source>
</evidence>
<keyword evidence="3" id="KW-0732">Signal</keyword>
<keyword evidence="6" id="KW-1185">Reference proteome</keyword>
<dbReference type="PANTHER" id="PTHR43918">
    <property type="entry name" value="ACETYLCHOLINESTERASE"/>
    <property type="match status" value="1"/>
</dbReference>
<evidence type="ECO:0000256" key="3">
    <source>
        <dbReference type="RuleBase" id="RU361235"/>
    </source>
</evidence>
<dbReference type="GO" id="GO:0052689">
    <property type="term" value="F:carboxylic ester hydrolase activity"/>
    <property type="evidence" value="ECO:0007669"/>
    <property type="project" value="TreeGrafter"/>
</dbReference>
<dbReference type="AlphaFoldDB" id="A0AAD6H298"/>
<feature type="domain" description="Carboxylesterase type B" evidence="4">
    <location>
        <begin position="34"/>
        <end position="355"/>
    </location>
</feature>
<dbReference type="Proteomes" id="UP001216150">
    <property type="component" value="Unassembled WGS sequence"/>
</dbReference>
<evidence type="ECO:0000313" key="5">
    <source>
        <dbReference type="EMBL" id="KAJ5599926.1"/>
    </source>
</evidence>
<feature type="signal peptide" evidence="3">
    <location>
        <begin position="1"/>
        <end position="16"/>
    </location>
</feature>
<dbReference type="PANTHER" id="PTHR43918:SF4">
    <property type="entry name" value="CARBOXYLIC ESTER HYDROLASE"/>
    <property type="match status" value="1"/>
</dbReference>
<dbReference type="InterPro" id="IPR019826">
    <property type="entry name" value="Carboxylesterase_B_AS"/>
</dbReference>
<comment type="caution">
    <text evidence="5">The sequence shown here is derived from an EMBL/GenBank/DDBJ whole genome shotgun (WGS) entry which is preliminary data.</text>
</comment>
<protein>
    <recommendedName>
        <fullName evidence="3">Carboxylic ester hydrolase</fullName>
        <ecNumber evidence="3">3.1.1.-</ecNumber>
    </recommendedName>
</protein>
<dbReference type="EMBL" id="JAQJAC010000001">
    <property type="protein sequence ID" value="KAJ5599926.1"/>
    <property type="molecule type" value="Genomic_DNA"/>
</dbReference>
<evidence type="ECO:0000256" key="1">
    <source>
        <dbReference type="ARBA" id="ARBA00005964"/>
    </source>
</evidence>